<feature type="region of interest" description="Disordered" evidence="6">
    <location>
        <begin position="1"/>
        <end position="39"/>
    </location>
</feature>
<feature type="transmembrane region" description="Helical" evidence="7">
    <location>
        <begin position="237"/>
        <end position="259"/>
    </location>
</feature>
<keyword evidence="5 7" id="KW-0472">Membrane</keyword>
<evidence type="ECO:0000256" key="3">
    <source>
        <dbReference type="ARBA" id="ARBA00022692"/>
    </source>
</evidence>
<feature type="compositionally biased region" description="Pro residues" evidence="6">
    <location>
        <begin position="1"/>
        <end position="18"/>
    </location>
</feature>
<evidence type="ECO:0000256" key="6">
    <source>
        <dbReference type="SAM" id="MobiDB-lite"/>
    </source>
</evidence>
<keyword evidence="3 7" id="KW-0812">Transmembrane</keyword>
<feature type="transmembrane region" description="Helical" evidence="7">
    <location>
        <begin position="99"/>
        <end position="119"/>
    </location>
</feature>
<evidence type="ECO:0008006" key="10">
    <source>
        <dbReference type="Google" id="ProtNLM"/>
    </source>
</evidence>
<evidence type="ECO:0000313" key="9">
    <source>
        <dbReference type="Proteomes" id="UP000196655"/>
    </source>
</evidence>
<feature type="transmembrane region" description="Helical" evidence="7">
    <location>
        <begin position="337"/>
        <end position="364"/>
    </location>
</feature>
<evidence type="ECO:0000256" key="5">
    <source>
        <dbReference type="ARBA" id="ARBA00023136"/>
    </source>
</evidence>
<keyword evidence="4 7" id="KW-1133">Transmembrane helix</keyword>
<name>A0A211ZJB5_9PROT</name>
<gene>
    <name evidence="8" type="ORF">BWR60_20325</name>
</gene>
<dbReference type="STRING" id="1122125.GCA_000423185_01401"/>
<comment type="similarity">
    <text evidence="2">Belongs to the autoinducer-2 exporter (AI-2E) (TC 2.A.86) family.</text>
</comment>
<accession>A0A211ZJB5</accession>
<feature type="transmembrane region" description="Helical" evidence="7">
    <location>
        <begin position="299"/>
        <end position="317"/>
    </location>
</feature>
<keyword evidence="9" id="KW-1185">Reference proteome</keyword>
<dbReference type="OrthoDB" id="9799225at2"/>
<dbReference type="GO" id="GO:0055085">
    <property type="term" value="P:transmembrane transport"/>
    <property type="evidence" value="ECO:0007669"/>
    <property type="project" value="TreeGrafter"/>
</dbReference>
<feature type="transmembrane region" description="Helical" evidence="7">
    <location>
        <begin position="49"/>
        <end position="79"/>
    </location>
</feature>
<dbReference type="PANTHER" id="PTHR21716:SF16">
    <property type="entry name" value="BLL1467 PROTEIN"/>
    <property type="match status" value="1"/>
</dbReference>
<dbReference type="Proteomes" id="UP000196655">
    <property type="component" value="Unassembled WGS sequence"/>
</dbReference>
<organism evidence="8 9">
    <name type="scientific">Inquilinus limosus</name>
    <dbReference type="NCBI Taxonomy" id="171674"/>
    <lineage>
        <taxon>Bacteria</taxon>
        <taxon>Pseudomonadati</taxon>
        <taxon>Pseudomonadota</taxon>
        <taxon>Alphaproteobacteria</taxon>
        <taxon>Rhodospirillales</taxon>
        <taxon>Rhodospirillaceae</taxon>
        <taxon>Inquilinus</taxon>
    </lineage>
</organism>
<comment type="caution">
    <text evidence="8">The sequence shown here is derived from an EMBL/GenBank/DDBJ whole genome shotgun (WGS) entry which is preliminary data.</text>
</comment>
<evidence type="ECO:0000256" key="7">
    <source>
        <dbReference type="SAM" id="Phobius"/>
    </source>
</evidence>
<feature type="transmembrane region" description="Helical" evidence="7">
    <location>
        <begin position="190"/>
        <end position="208"/>
    </location>
</feature>
<dbReference type="Pfam" id="PF01594">
    <property type="entry name" value="AI-2E_transport"/>
    <property type="match status" value="1"/>
</dbReference>
<feature type="transmembrane region" description="Helical" evidence="7">
    <location>
        <begin position="265"/>
        <end position="292"/>
    </location>
</feature>
<comment type="subcellular location">
    <subcellularLocation>
        <location evidence="1">Membrane</location>
        <topology evidence="1">Multi-pass membrane protein</topology>
    </subcellularLocation>
</comment>
<evidence type="ECO:0000256" key="1">
    <source>
        <dbReference type="ARBA" id="ARBA00004141"/>
    </source>
</evidence>
<dbReference type="PANTHER" id="PTHR21716">
    <property type="entry name" value="TRANSMEMBRANE PROTEIN"/>
    <property type="match status" value="1"/>
</dbReference>
<protein>
    <recommendedName>
        <fullName evidence="10">AI-2E family transporter</fullName>
    </recommendedName>
</protein>
<proteinExistence type="inferred from homology"/>
<dbReference type="AlphaFoldDB" id="A0A211ZJB5"/>
<evidence type="ECO:0000256" key="2">
    <source>
        <dbReference type="ARBA" id="ARBA00009773"/>
    </source>
</evidence>
<reference evidence="9" key="1">
    <citation type="submission" date="2017-05" db="EMBL/GenBank/DDBJ databases">
        <authorList>
            <person name="Macchi M."/>
            <person name="Festa S."/>
            <person name="Coppotelli B.M."/>
            <person name="Morelli I.S."/>
        </authorList>
    </citation>
    <scope>NUCLEOTIDE SEQUENCE [LARGE SCALE GENOMIC DNA]</scope>
    <source>
        <strain evidence="9">I</strain>
    </source>
</reference>
<dbReference type="InterPro" id="IPR002549">
    <property type="entry name" value="AI-2E-like"/>
</dbReference>
<dbReference type="EMBL" id="NHON01000039">
    <property type="protein sequence ID" value="OWJ65349.1"/>
    <property type="molecule type" value="Genomic_DNA"/>
</dbReference>
<evidence type="ECO:0000313" key="8">
    <source>
        <dbReference type="EMBL" id="OWJ65349.1"/>
    </source>
</evidence>
<evidence type="ECO:0000256" key="4">
    <source>
        <dbReference type="ARBA" id="ARBA00022989"/>
    </source>
</evidence>
<sequence length="383" mass="41315">MAVPPMPPSPQDPPPMPVDPEKAAPAAPHGHNGNGHFPEMPLPEDPKTVFLGILCLLALTVALYVARDIVLPIVLAVVLKLLLQPLVRLLEKIRIPRGVGAIAAILLLLAIFAGIGALLTSPAAEWAGNLSNEWAALQAKFAIIADPLHRLQERLEQMGVHFGGVGTLLEHPTDIVTAVFSGTSTVASHLFETLLILFYLLVFGDIFLRRFVEILPNFEEKREAVAISLQIERDLSAYLLTVTVINALVGVATALVMWACGVPAPVLWGAVAFCLNFVPILGPFFGVALFLAVGLVADGPSWIAILPAALYLGIHVAEGEWFTPMVLARRFTINPVAVILALIFWYWMWGVPGAILAVPMLAIAKIVCDRLRPLRAFGHLLEG</sequence>
<dbReference type="GO" id="GO:0016020">
    <property type="term" value="C:membrane"/>
    <property type="evidence" value="ECO:0007669"/>
    <property type="project" value="UniProtKB-SubCell"/>
</dbReference>